<feature type="region of interest" description="Disordered" evidence="1">
    <location>
        <begin position="88"/>
        <end position="116"/>
    </location>
</feature>
<dbReference type="AlphaFoldDB" id="A0A1S4B884"/>
<sequence length="116" mass="13838">MSSVYFNMRSLSIFFLLFSLTWFGYARSDPEEYWKSVMNGDPMPKALTDLLHNQYPDFPVERNKDRFLRDFDLKPNIIIYHNDVDIYPKRPRPTAKDDIFSENKEAERREPVNPGN</sequence>
<protein>
    <recommendedName>
        <fullName evidence="4">Organ-specific protein S2-like</fullName>
    </recommendedName>
</protein>
<organism evidence="3">
    <name type="scientific">Nicotiana tabacum</name>
    <name type="common">Common tobacco</name>
    <dbReference type="NCBI Taxonomy" id="4097"/>
    <lineage>
        <taxon>Eukaryota</taxon>
        <taxon>Viridiplantae</taxon>
        <taxon>Streptophyta</taxon>
        <taxon>Embryophyta</taxon>
        <taxon>Tracheophyta</taxon>
        <taxon>Spermatophyta</taxon>
        <taxon>Magnoliopsida</taxon>
        <taxon>eudicotyledons</taxon>
        <taxon>Gunneridae</taxon>
        <taxon>Pentapetalae</taxon>
        <taxon>asterids</taxon>
        <taxon>lamiids</taxon>
        <taxon>Solanales</taxon>
        <taxon>Solanaceae</taxon>
        <taxon>Nicotianoideae</taxon>
        <taxon>Nicotianeae</taxon>
        <taxon>Nicotiana</taxon>
    </lineage>
</organism>
<dbReference type="RefSeq" id="XP_016485140.1">
    <property type="nucleotide sequence ID" value="XM_016629654.1"/>
</dbReference>
<dbReference type="OrthoDB" id="1734141at2759"/>
<name>A0A1S4B884_TOBAC</name>
<dbReference type="Pfam" id="PF10950">
    <property type="entry name" value="Organ_specific"/>
    <property type="match status" value="1"/>
</dbReference>
<evidence type="ECO:0000313" key="3">
    <source>
        <dbReference type="RefSeq" id="XP_016485140.1"/>
    </source>
</evidence>
<dbReference type="PaxDb" id="4097-A0A1S4B884"/>
<proteinExistence type="predicted"/>
<feature type="chain" id="PRO_5010215794" description="Organ-specific protein S2-like" evidence="2">
    <location>
        <begin position="27"/>
        <end position="116"/>
    </location>
</feature>
<dbReference type="PANTHER" id="PTHR33731">
    <property type="entry name" value="PROTEIN, PUTATIVE-RELATED"/>
    <property type="match status" value="1"/>
</dbReference>
<dbReference type="KEGG" id="nta:107805586"/>
<feature type="signal peptide" evidence="2">
    <location>
        <begin position="1"/>
        <end position="26"/>
    </location>
</feature>
<dbReference type="PANTHER" id="PTHR33731:SF17">
    <property type="entry name" value="ORGAN-SPECIFIC PROTEIN P4-LIKE"/>
    <property type="match status" value="1"/>
</dbReference>
<accession>A0A1S4B884</accession>
<keyword evidence="2" id="KW-0732">Signal</keyword>
<evidence type="ECO:0008006" key="4">
    <source>
        <dbReference type="Google" id="ProtNLM"/>
    </source>
</evidence>
<dbReference type="OMA" id="LMATNTN"/>
<gene>
    <name evidence="3" type="primary">LOC107805586</name>
</gene>
<dbReference type="InterPro" id="IPR024489">
    <property type="entry name" value="Organ_specific_prot"/>
</dbReference>
<evidence type="ECO:0000256" key="2">
    <source>
        <dbReference type="SAM" id="SignalP"/>
    </source>
</evidence>
<reference evidence="3" key="1">
    <citation type="submission" date="2025-08" db="UniProtKB">
        <authorList>
            <consortium name="RefSeq"/>
        </authorList>
    </citation>
    <scope>IDENTIFICATION</scope>
</reference>
<evidence type="ECO:0000256" key="1">
    <source>
        <dbReference type="SAM" id="MobiDB-lite"/>
    </source>
</evidence>